<gene>
    <name evidence="1" type="ORF">GCM10010515_57920</name>
</gene>
<evidence type="ECO:0000313" key="1">
    <source>
        <dbReference type="EMBL" id="GGX82749.1"/>
    </source>
</evidence>
<dbReference type="AlphaFoldDB" id="A0A918NN64"/>
<keyword evidence="2" id="KW-1185">Reference proteome</keyword>
<protein>
    <submittedName>
        <fullName evidence="1">Uncharacterized protein</fullName>
    </submittedName>
</protein>
<sequence length="196" mass="21272">MGLDYSYEILLPTENVAGALLELTKLAPPTRAVPPLTVTLPGGDELVLPFTSHFESEPVDCSTTGRLQLDTSIMFAVDDVVDKFDSGAARDELGRIQIGYIYLTVRFAPAPHPRFASMGFMAATTGMSLLFEQSESVRTVFTDLAAASGGVCCLLDTESDVLQVCWLNGRPVRDTVPGPRFAHYRDLVASWPGQDE</sequence>
<reference evidence="1" key="2">
    <citation type="submission" date="2020-09" db="EMBL/GenBank/DDBJ databases">
        <authorList>
            <person name="Sun Q."/>
            <person name="Ohkuma M."/>
        </authorList>
    </citation>
    <scope>NUCLEOTIDE SEQUENCE</scope>
    <source>
        <strain evidence="1">JCM 4956</strain>
    </source>
</reference>
<dbReference type="RefSeq" id="WP_190038537.1">
    <property type="nucleotide sequence ID" value="NZ_BMWD01000024.1"/>
</dbReference>
<proteinExistence type="predicted"/>
<evidence type="ECO:0000313" key="2">
    <source>
        <dbReference type="Proteomes" id="UP000645555"/>
    </source>
</evidence>
<reference evidence="1" key="1">
    <citation type="journal article" date="2014" name="Int. J. Syst. Evol. Microbiol.">
        <title>Complete genome sequence of Corynebacterium casei LMG S-19264T (=DSM 44701T), isolated from a smear-ripened cheese.</title>
        <authorList>
            <consortium name="US DOE Joint Genome Institute (JGI-PGF)"/>
            <person name="Walter F."/>
            <person name="Albersmeier A."/>
            <person name="Kalinowski J."/>
            <person name="Ruckert C."/>
        </authorList>
    </citation>
    <scope>NUCLEOTIDE SEQUENCE</scope>
    <source>
        <strain evidence="1">JCM 4956</strain>
    </source>
</reference>
<accession>A0A918NN64</accession>
<dbReference type="Proteomes" id="UP000645555">
    <property type="component" value="Unassembled WGS sequence"/>
</dbReference>
<organism evidence="1 2">
    <name type="scientific">Streptomyces fructofermentans</name>
    <dbReference type="NCBI Taxonomy" id="152141"/>
    <lineage>
        <taxon>Bacteria</taxon>
        <taxon>Bacillati</taxon>
        <taxon>Actinomycetota</taxon>
        <taxon>Actinomycetes</taxon>
        <taxon>Kitasatosporales</taxon>
        <taxon>Streptomycetaceae</taxon>
        <taxon>Streptomyces</taxon>
    </lineage>
</organism>
<dbReference type="EMBL" id="BMWD01000024">
    <property type="protein sequence ID" value="GGX82749.1"/>
    <property type="molecule type" value="Genomic_DNA"/>
</dbReference>
<name>A0A918NN64_9ACTN</name>
<comment type="caution">
    <text evidence="1">The sequence shown here is derived from an EMBL/GenBank/DDBJ whole genome shotgun (WGS) entry which is preliminary data.</text>
</comment>